<dbReference type="AlphaFoldDB" id="A0A2J6S7N0"/>
<dbReference type="InterPro" id="IPR029062">
    <property type="entry name" value="Class_I_gatase-like"/>
</dbReference>
<dbReference type="PANTHER" id="PTHR43130">
    <property type="entry name" value="ARAC-FAMILY TRANSCRIPTIONAL REGULATOR"/>
    <property type="match status" value="1"/>
</dbReference>
<dbReference type="InterPro" id="IPR002818">
    <property type="entry name" value="DJ-1/PfpI"/>
</dbReference>
<name>A0A2J6S7N0_HYAVF</name>
<organism evidence="2 3">
    <name type="scientific">Hyaloscypha variabilis (strain UAMH 11265 / GT02V1 / F)</name>
    <name type="common">Meliniomyces variabilis</name>
    <dbReference type="NCBI Taxonomy" id="1149755"/>
    <lineage>
        <taxon>Eukaryota</taxon>
        <taxon>Fungi</taxon>
        <taxon>Dikarya</taxon>
        <taxon>Ascomycota</taxon>
        <taxon>Pezizomycotina</taxon>
        <taxon>Leotiomycetes</taxon>
        <taxon>Helotiales</taxon>
        <taxon>Hyaloscyphaceae</taxon>
        <taxon>Hyaloscypha</taxon>
        <taxon>Hyaloscypha variabilis</taxon>
    </lineage>
</organism>
<protein>
    <submittedName>
        <fullName evidence="2">DJ-1/PfpI family protein-like protein</fullName>
    </submittedName>
</protein>
<proteinExistence type="predicted"/>
<accession>A0A2J6S7N0</accession>
<dbReference type="EMBL" id="KZ613939">
    <property type="protein sequence ID" value="PMD46770.1"/>
    <property type="molecule type" value="Genomic_DNA"/>
</dbReference>
<dbReference type="InterPro" id="IPR052158">
    <property type="entry name" value="INH-QAR"/>
</dbReference>
<dbReference type="Pfam" id="PF01965">
    <property type="entry name" value="DJ-1_PfpI"/>
    <property type="match status" value="1"/>
</dbReference>
<dbReference type="SUPFAM" id="SSF52317">
    <property type="entry name" value="Class I glutamine amidotransferase-like"/>
    <property type="match status" value="1"/>
</dbReference>
<sequence length="225" mass="24107">MAPFNFGILMVPYQMLDVAGPLDILQSSSKTFLSQIAAAGNPGYAEVLPRAIDISFHHISETLEPVAIHGGLKVLPTTTCDTCPPLDFLLVGGPDPFGYKLSERFAEFLRAHVTAGKLLFTDCTGALAIASSGVLDGRTATTNHGALEAAKKVAPKVNWVQKQWVEDGNVWTAGGACAGMDMMAHWVIENLGAELAKLVFYGLDYEPRDVEGNRVLPQQHGVAKT</sequence>
<dbReference type="CDD" id="cd03139">
    <property type="entry name" value="GATase1_PfpI_2"/>
    <property type="match status" value="1"/>
</dbReference>
<keyword evidence="3" id="KW-1185">Reference proteome</keyword>
<dbReference type="OrthoDB" id="543156at2759"/>
<dbReference type="Proteomes" id="UP000235786">
    <property type="component" value="Unassembled WGS sequence"/>
</dbReference>
<dbReference type="PANTHER" id="PTHR43130:SF7">
    <property type="entry name" value="DJ-1_PFPI DOMAIN-CONTAINING PROTEIN"/>
    <property type="match status" value="1"/>
</dbReference>
<reference evidence="2 3" key="1">
    <citation type="submission" date="2016-04" db="EMBL/GenBank/DDBJ databases">
        <title>A degradative enzymes factory behind the ericoid mycorrhizal symbiosis.</title>
        <authorList>
            <consortium name="DOE Joint Genome Institute"/>
            <person name="Martino E."/>
            <person name="Morin E."/>
            <person name="Grelet G."/>
            <person name="Kuo A."/>
            <person name="Kohler A."/>
            <person name="Daghino S."/>
            <person name="Barry K."/>
            <person name="Choi C."/>
            <person name="Cichocki N."/>
            <person name="Clum A."/>
            <person name="Copeland A."/>
            <person name="Hainaut M."/>
            <person name="Haridas S."/>
            <person name="Labutti K."/>
            <person name="Lindquist E."/>
            <person name="Lipzen A."/>
            <person name="Khouja H.-R."/>
            <person name="Murat C."/>
            <person name="Ohm R."/>
            <person name="Olson A."/>
            <person name="Spatafora J."/>
            <person name="Veneault-Fourrey C."/>
            <person name="Henrissat B."/>
            <person name="Grigoriev I."/>
            <person name="Martin F."/>
            <person name="Perotto S."/>
        </authorList>
    </citation>
    <scope>NUCLEOTIDE SEQUENCE [LARGE SCALE GENOMIC DNA]</scope>
    <source>
        <strain evidence="2 3">F</strain>
    </source>
</reference>
<dbReference type="Gene3D" id="3.40.50.880">
    <property type="match status" value="1"/>
</dbReference>
<evidence type="ECO:0000259" key="1">
    <source>
        <dbReference type="Pfam" id="PF01965"/>
    </source>
</evidence>
<evidence type="ECO:0000313" key="2">
    <source>
        <dbReference type="EMBL" id="PMD46770.1"/>
    </source>
</evidence>
<gene>
    <name evidence="2" type="ORF">L207DRAFT_418517</name>
</gene>
<evidence type="ECO:0000313" key="3">
    <source>
        <dbReference type="Proteomes" id="UP000235786"/>
    </source>
</evidence>
<feature type="domain" description="DJ-1/PfpI" evidence="1">
    <location>
        <begin position="52"/>
        <end position="185"/>
    </location>
</feature>